<dbReference type="GO" id="GO:0016491">
    <property type="term" value="F:oxidoreductase activity"/>
    <property type="evidence" value="ECO:0007669"/>
    <property type="project" value="UniProtKB-KW"/>
</dbReference>
<evidence type="ECO:0000313" key="9">
    <source>
        <dbReference type="Proteomes" id="UP000185434"/>
    </source>
</evidence>
<dbReference type="InterPro" id="IPR011706">
    <property type="entry name" value="Cu-oxidase_C"/>
</dbReference>
<name>A0A1L7CRT7_9CORY</name>
<proteinExistence type="inferred from homology"/>
<dbReference type="EMBL" id="CP009247">
    <property type="protein sequence ID" value="APT88560.1"/>
    <property type="molecule type" value="Genomic_DNA"/>
</dbReference>
<dbReference type="PANTHER" id="PTHR48267:SF1">
    <property type="entry name" value="BILIRUBIN OXIDASE"/>
    <property type="match status" value="1"/>
</dbReference>
<feature type="signal peptide" evidence="5">
    <location>
        <begin position="1"/>
        <end position="27"/>
    </location>
</feature>
<organism evidence="8 9">
    <name type="scientific">Corynebacterium frankenforstense DSM 45800</name>
    <dbReference type="NCBI Taxonomy" id="1437875"/>
    <lineage>
        <taxon>Bacteria</taxon>
        <taxon>Bacillati</taxon>
        <taxon>Actinomycetota</taxon>
        <taxon>Actinomycetes</taxon>
        <taxon>Mycobacteriales</taxon>
        <taxon>Corynebacteriaceae</taxon>
        <taxon>Corynebacterium</taxon>
    </lineage>
</organism>
<dbReference type="PANTHER" id="PTHR48267">
    <property type="entry name" value="CUPREDOXIN SUPERFAMILY PROTEIN"/>
    <property type="match status" value="1"/>
</dbReference>
<evidence type="ECO:0000256" key="3">
    <source>
        <dbReference type="ARBA" id="ARBA00023002"/>
    </source>
</evidence>
<evidence type="ECO:0000259" key="6">
    <source>
        <dbReference type="Pfam" id="PF07731"/>
    </source>
</evidence>
<dbReference type="InterPro" id="IPR045087">
    <property type="entry name" value="Cu-oxidase_fam"/>
</dbReference>
<evidence type="ECO:0000256" key="5">
    <source>
        <dbReference type="SAM" id="SignalP"/>
    </source>
</evidence>
<dbReference type="KEGG" id="cfk:CFRA_03885"/>
<dbReference type="Gene3D" id="2.60.40.420">
    <property type="entry name" value="Cupredoxins - blue copper proteins"/>
    <property type="match status" value="3"/>
</dbReference>
<reference evidence="8 9" key="1">
    <citation type="submission" date="2014-08" db="EMBL/GenBank/DDBJ databases">
        <title>Complete genome sequence of Corynebacterium frankenforstense ST18(T) (=DSM 45800(T)), isolated from raw cow milk.</title>
        <authorList>
            <person name="Ruckert C."/>
            <person name="Albersmeier A."/>
            <person name="Winkler A."/>
            <person name="Lipski A."/>
            <person name="Kalinowski J."/>
        </authorList>
    </citation>
    <scope>NUCLEOTIDE SEQUENCE [LARGE SCALE GENOMIC DNA]</scope>
    <source>
        <strain evidence="8 9">ST18</strain>
    </source>
</reference>
<dbReference type="AlphaFoldDB" id="A0A1L7CRT7"/>
<dbReference type="PROSITE" id="PS00080">
    <property type="entry name" value="MULTICOPPER_OXIDASE2"/>
    <property type="match status" value="1"/>
</dbReference>
<dbReference type="InterPro" id="IPR011707">
    <property type="entry name" value="Cu-oxidase-like_N"/>
</dbReference>
<dbReference type="CDD" id="cd13890">
    <property type="entry name" value="CuRO_3_CueO_FtsP"/>
    <property type="match status" value="1"/>
</dbReference>
<accession>A0A1L7CRT7</accession>
<dbReference type="Proteomes" id="UP000185434">
    <property type="component" value="Chromosome"/>
</dbReference>
<sequence length="512" mass="56748">MGRRTLFKGAAAAVVLAGAGAALTACGDDQPQPQGYEGERRRLPVPPLDEGEMVDGERVFHLDAGAHEVNVLPDRKTRVWGFNGGHLGPTLYMRRGDRVRMHVHNGLDTMTTIHWHGMKLPAVSDGGPHSRIEPGETWEPGWTVEQPAATLWYHPHPHMETELHAYRGLAGGIVIADDVADGLDLPHEYGVDDIPVVLMDQKFNEDGSLNEEIDPDLGLKGDTPTVNGITAPTFEATTKRLRLRLLDAATMRFFNLAFDDGREFQLVATDSGLLDAPETLTELRMSPGERAEVVVELEEGETTMLKAVPFEENMDVPEDEYSLDFGLKDTFELLEITAADSLAEPAGPVPEVLDPAAAKEPDVNGAPERDFALNTFEINGRTMDMSRVDLAIDHDGPEVWTVTNENTDWIHNFHIHNSRFRILEVKDTDVPVPTTGWRDTVQLPPGATARLAVEFGHYPDPEWAYMYHCHMLLHEDSGMMGQFVMTEPDQEPRLNPVAYSEGLHEDHAAHAH</sequence>
<feature type="region of interest" description="Disordered" evidence="4">
    <location>
        <begin position="28"/>
        <end position="50"/>
    </location>
</feature>
<dbReference type="Pfam" id="PF07731">
    <property type="entry name" value="Cu-oxidase_2"/>
    <property type="match status" value="1"/>
</dbReference>
<dbReference type="STRING" id="1437875.CFRA_03885"/>
<dbReference type="GO" id="GO:0005507">
    <property type="term" value="F:copper ion binding"/>
    <property type="evidence" value="ECO:0007669"/>
    <property type="project" value="InterPro"/>
</dbReference>
<evidence type="ECO:0000256" key="2">
    <source>
        <dbReference type="ARBA" id="ARBA00022723"/>
    </source>
</evidence>
<dbReference type="InterPro" id="IPR008972">
    <property type="entry name" value="Cupredoxin"/>
</dbReference>
<evidence type="ECO:0000259" key="7">
    <source>
        <dbReference type="Pfam" id="PF07732"/>
    </source>
</evidence>
<gene>
    <name evidence="8" type="ORF">CFRA_03885</name>
</gene>
<dbReference type="InterPro" id="IPR002355">
    <property type="entry name" value="Cu_oxidase_Cu_BS"/>
</dbReference>
<keyword evidence="3" id="KW-0560">Oxidoreductase</keyword>
<keyword evidence="5" id="KW-0732">Signal</keyword>
<feature type="chain" id="PRO_5012363211" evidence="5">
    <location>
        <begin position="28"/>
        <end position="512"/>
    </location>
</feature>
<evidence type="ECO:0000256" key="4">
    <source>
        <dbReference type="SAM" id="MobiDB-lite"/>
    </source>
</evidence>
<protein>
    <submittedName>
        <fullName evidence="8">Copper oxidase</fullName>
    </submittedName>
</protein>
<comment type="similarity">
    <text evidence="1">Belongs to the multicopper oxidase family.</text>
</comment>
<evidence type="ECO:0000313" key="8">
    <source>
        <dbReference type="EMBL" id="APT88560.1"/>
    </source>
</evidence>
<dbReference type="Pfam" id="PF07732">
    <property type="entry name" value="Cu-oxidase_3"/>
    <property type="match status" value="1"/>
</dbReference>
<evidence type="ECO:0000256" key="1">
    <source>
        <dbReference type="ARBA" id="ARBA00010609"/>
    </source>
</evidence>
<keyword evidence="2" id="KW-0479">Metal-binding</keyword>
<dbReference type="SUPFAM" id="SSF49503">
    <property type="entry name" value="Cupredoxins"/>
    <property type="match status" value="3"/>
</dbReference>
<feature type="domain" description="Plastocyanin-like" evidence="6">
    <location>
        <begin position="362"/>
        <end position="487"/>
    </location>
</feature>
<keyword evidence="9" id="KW-1185">Reference proteome</keyword>
<dbReference type="PROSITE" id="PS51257">
    <property type="entry name" value="PROKAR_LIPOPROTEIN"/>
    <property type="match status" value="1"/>
</dbReference>
<feature type="domain" description="Plastocyanin-like" evidence="7">
    <location>
        <begin position="69"/>
        <end position="178"/>
    </location>
</feature>